<feature type="binding site" evidence="5">
    <location>
        <position position="49"/>
    </location>
    <ligand>
        <name>S-adenosyl-L-methionine</name>
        <dbReference type="ChEBI" id="CHEBI:59789"/>
    </ligand>
</feature>
<feature type="binding site" evidence="5">
    <location>
        <position position="111"/>
    </location>
    <ligand>
        <name>S-adenosyl-L-methionine</name>
        <dbReference type="ChEBI" id="CHEBI:59789"/>
    </ligand>
</feature>
<dbReference type="RefSeq" id="WP_393971063.1">
    <property type="nucleotide sequence ID" value="NZ_CP133772.1"/>
</dbReference>
<dbReference type="PIRSF" id="PIRSF005461">
    <property type="entry name" value="23S_rRNA_mtase"/>
    <property type="match status" value="1"/>
</dbReference>
<proteinExistence type="inferred from homology"/>
<dbReference type="GO" id="GO:0005737">
    <property type="term" value="C:cytoplasm"/>
    <property type="evidence" value="ECO:0007669"/>
    <property type="project" value="UniProtKB-SubCell"/>
</dbReference>
<evidence type="ECO:0000313" key="9">
    <source>
        <dbReference type="Proteomes" id="UP001451606"/>
    </source>
</evidence>
<evidence type="ECO:0000256" key="1">
    <source>
        <dbReference type="ARBA" id="ARBA00022552"/>
    </source>
</evidence>
<evidence type="ECO:0000256" key="4">
    <source>
        <dbReference type="ARBA" id="ARBA00022691"/>
    </source>
</evidence>
<keyword evidence="4 5" id="KW-0949">S-adenosyl-L-methionine</keyword>
<dbReference type="Pfam" id="PF01728">
    <property type="entry name" value="FtsJ"/>
    <property type="match status" value="1"/>
</dbReference>
<protein>
    <recommendedName>
        <fullName evidence="5">Ribosomal RNA large subunit methyltransferase E</fullName>
        <ecNumber evidence="5">2.1.1.166</ecNumber>
    </recommendedName>
    <alternativeName>
        <fullName evidence="5">23S rRNA Um2552 methyltransferase</fullName>
    </alternativeName>
    <alternativeName>
        <fullName evidence="5">rRNA (uridine-2'-O-)-methyltransferase</fullName>
    </alternativeName>
</protein>
<feature type="binding site" evidence="5">
    <location>
        <position position="67"/>
    </location>
    <ligand>
        <name>S-adenosyl-L-methionine</name>
        <dbReference type="ChEBI" id="CHEBI:59789"/>
    </ligand>
</feature>
<feature type="binding site" evidence="5">
    <location>
        <position position="83"/>
    </location>
    <ligand>
        <name>S-adenosyl-L-methionine</name>
        <dbReference type="ChEBI" id="CHEBI:59789"/>
    </ligand>
</feature>
<keyword evidence="1 5" id="KW-0698">rRNA processing</keyword>
<keyword evidence="3 5" id="KW-0808">Transferase</keyword>
<evidence type="ECO:0000256" key="2">
    <source>
        <dbReference type="ARBA" id="ARBA00022603"/>
    </source>
</evidence>
<comment type="function">
    <text evidence="5">Specifically methylates the uridine in position 2552 of 23S rRNA at the 2'-O position of the ribose in the fully assembled 50S ribosomal subunit.</text>
</comment>
<accession>A0AAX4NJ06</accession>
<evidence type="ECO:0000256" key="5">
    <source>
        <dbReference type="HAMAP-Rule" id="MF_01547"/>
    </source>
</evidence>
<keyword evidence="2 5" id="KW-0489">Methyltransferase</keyword>
<comment type="subcellular location">
    <subcellularLocation>
        <location evidence="5">Cytoplasm</location>
    </subcellularLocation>
</comment>
<evidence type="ECO:0000313" key="8">
    <source>
        <dbReference type="EMBL" id="WYY00730.1"/>
    </source>
</evidence>
<dbReference type="CDD" id="cd02440">
    <property type="entry name" value="AdoMet_MTases"/>
    <property type="match status" value="1"/>
</dbReference>
<feature type="active site" description="Proton acceptor" evidence="5 6">
    <location>
        <position position="151"/>
    </location>
</feature>
<dbReference type="Gene3D" id="3.40.50.150">
    <property type="entry name" value="Vaccinia Virus protein VP39"/>
    <property type="match status" value="1"/>
</dbReference>
<gene>
    <name evidence="5" type="primary">rlmE</name>
    <name evidence="8" type="ORF">OXIME_001313</name>
</gene>
<comment type="catalytic activity">
    <reaction evidence="5">
        <text>uridine(2552) in 23S rRNA + S-adenosyl-L-methionine = 2'-O-methyluridine(2552) in 23S rRNA + S-adenosyl-L-homocysteine + H(+)</text>
        <dbReference type="Rhea" id="RHEA:42720"/>
        <dbReference type="Rhea" id="RHEA-COMP:10202"/>
        <dbReference type="Rhea" id="RHEA-COMP:10203"/>
        <dbReference type="ChEBI" id="CHEBI:15378"/>
        <dbReference type="ChEBI" id="CHEBI:57856"/>
        <dbReference type="ChEBI" id="CHEBI:59789"/>
        <dbReference type="ChEBI" id="CHEBI:65315"/>
        <dbReference type="ChEBI" id="CHEBI:74478"/>
        <dbReference type="EC" id="2.1.1.166"/>
    </reaction>
</comment>
<dbReference type="InterPro" id="IPR002877">
    <property type="entry name" value="RNA_MeTrfase_FtsJ_dom"/>
</dbReference>
<comment type="similarity">
    <text evidence="5">Belongs to the class I-like SAM-binding methyltransferase superfamily. RNA methyltransferase RlmE family.</text>
</comment>
<evidence type="ECO:0000256" key="6">
    <source>
        <dbReference type="PIRSR" id="PIRSR005461-1"/>
    </source>
</evidence>
<dbReference type="Proteomes" id="UP001451606">
    <property type="component" value="Chromosome"/>
</dbReference>
<reference evidence="8 9" key="1">
    <citation type="submission" date="2023-09" db="EMBL/GenBank/DDBJ databases">
        <authorList>
            <person name="Golyshina O.V."/>
            <person name="Lunev E.A."/>
            <person name="Bargiela R."/>
            <person name="Gaines M.C."/>
            <person name="Daum B."/>
            <person name="Bale N.J."/>
            <person name="Koenen M."/>
            <person name="Sinninghe Damst J.S."/>
            <person name="Yakimov M."/>
            <person name="Golyshin P.N."/>
        </authorList>
    </citation>
    <scope>NUCLEOTIDE SEQUENCE [LARGE SCALE GENOMIC DNA]</scope>
    <source>
        <strain evidence="8 9">M1</strain>
    </source>
</reference>
<dbReference type="InterPro" id="IPR050082">
    <property type="entry name" value="RNA_methyltr_RlmE"/>
</dbReference>
<dbReference type="SUPFAM" id="SSF53335">
    <property type="entry name" value="S-adenosyl-L-methionine-dependent methyltransferases"/>
    <property type="match status" value="1"/>
</dbReference>
<organism evidence="8 9">
    <name type="scientific">Oxyplasma meridianum</name>
    <dbReference type="NCBI Taxonomy" id="3073602"/>
    <lineage>
        <taxon>Archaea</taxon>
        <taxon>Methanobacteriati</taxon>
        <taxon>Thermoplasmatota</taxon>
        <taxon>Thermoplasmata</taxon>
        <taxon>Thermoplasmatales</taxon>
        <taxon>Thermoplasmataceae</taxon>
        <taxon>Oxyplasma</taxon>
    </lineage>
</organism>
<dbReference type="EMBL" id="CP133772">
    <property type="protein sequence ID" value="WYY00730.1"/>
    <property type="molecule type" value="Genomic_DNA"/>
</dbReference>
<dbReference type="EC" id="2.1.1.166" evidence="5"/>
<dbReference type="HAMAP" id="MF_01547">
    <property type="entry name" value="RNA_methyltr_E"/>
    <property type="match status" value="1"/>
</dbReference>
<feature type="binding site" evidence="5">
    <location>
        <position position="51"/>
    </location>
    <ligand>
        <name>S-adenosyl-L-methionine</name>
        <dbReference type="ChEBI" id="CHEBI:59789"/>
    </ligand>
</feature>
<dbReference type="InterPro" id="IPR015507">
    <property type="entry name" value="rRNA-MeTfrase_E"/>
</dbReference>
<feature type="domain" description="Ribosomal RNA methyltransferase FtsJ" evidence="7">
    <location>
        <begin position="17"/>
        <end position="194"/>
    </location>
</feature>
<dbReference type="GeneID" id="95968050"/>
<dbReference type="InterPro" id="IPR029063">
    <property type="entry name" value="SAM-dependent_MTases_sf"/>
</dbReference>
<keyword evidence="9" id="KW-1185">Reference proteome</keyword>
<dbReference type="PANTHER" id="PTHR10920">
    <property type="entry name" value="RIBOSOMAL RNA METHYLTRANSFERASE"/>
    <property type="match status" value="1"/>
</dbReference>
<evidence type="ECO:0000259" key="7">
    <source>
        <dbReference type="Pfam" id="PF01728"/>
    </source>
</evidence>
<sequence>MLERKDTYYYRAKSENYASRAAYKLKELQRKFGIIGPGEHVLEIGSSPGGWTKYIAEVTGKSVVAVDISPMKYMDNVIFLKADIMGDQLIDRIRDTLKVLGKESFQAVLSDAMVKTSGNGSIDHSASYMIGNRVMEIANIFLSTGGSCVFKHFQGDMTQDLFRKWKDSYRFSRITNTRASRHGSREIYMIFKGKL</sequence>
<dbReference type="GO" id="GO:0008650">
    <property type="term" value="F:rRNA (uridine-2'-O-)-methyltransferase activity"/>
    <property type="evidence" value="ECO:0007669"/>
    <property type="project" value="UniProtKB-UniRule"/>
</dbReference>
<dbReference type="PANTHER" id="PTHR10920:SF13">
    <property type="entry name" value="PRE-RRNA 2'-O-RIBOSE RNA METHYLTRANSFERASE FTSJ3"/>
    <property type="match status" value="1"/>
</dbReference>
<dbReference type="KEGG" id="omr:OXIME_001313"/>
<evidence type="ECO:0000256" key="3">
    <source>
        <dbReference type="ARBA" id="ARBA00022679"/>
    </source>
</evidence>
<name>A0AAX4NJ06_9ARCH</name>
<dbReference type="AlphaFoldDB" id="A0AAX4NJ06"/>
<keyword evidence="5" id="KW-0963">Cytoplasm</keyword>